<dbReference type="Proteomes" id="UP000256424">
    <property type="component" value="Unassembled WGS sequence"/>
</dbReference>
<proteinExistence type="predicted"/>
<dbReference type="OrthoDB" id="197113at2"/>
<dbReference type="RefSeq" id="WP_104763170.1">
    <property type="nucleotide sequence ID" value="NZ_FZPM01000014.1"/>
</dbReference>
<dbReference type="Gene3D" id="3.10.20.30">
    <property type="match status" value="1"/>
</dbReference>
<dbReference type="Pfam" id="PF02597">
    <property type="entry name" value="ThiS"/>
    <property type="match status" value="1"/>
</dbReference>
<protein>
    <submittedName>
        <fullName evidence="1">Thiamine biosynthesis protein ThiS</fullName>
    </submittedName>
</protein>
<dbReference type="InterPro" id="IPR003749">
    <property type="entry name" value="ThiS/MoaD-like"/>
</dbReference>
<sequence length="66" mass="7543">MELIINGETQSFHENISVSELLKELNVEERIVAISLNSDVVRKGTWEQIILQNNDRLELLQFMSGG</sequence>
<dbReference type="InterPro" id="IPR010035">
    <property type="entry name" value="Thi_S"/>
</dbReference>
<dbReference type="InterPro" id="IPR012675">
    <property type="entry name" value="Beta-grasp_dom_sf"/>
</dbReference>
<reference evidence="1 2" key="1">
    <citation type="submission" date="2018-04" db="EMBL/GenBank/DDBJ databases">
        <title>Novel Campyloabacter and Helicobacter Species and Strains.</title>
        <authorList>
            <person name="Mannion A.J."/>
            <person name="Shen Z."/>
            <person name="Fox J.G."/>
        </authorList>
    </citation>
    <scope>NUCLEOTIDE SEQUENCE [LARGE SCALE GENOMIC DNA]</scope>
    <source>
        <strain evidence="1 2">MIT 97-5075</strain>
    </source>
</reference>
<keyword evidence="2" id="KW-1185">Reference proteome</keyword>
<dbReference type="NCBIfam" id="TIGR01683">
    <property type="entry name" value="thiS"/>
    <property type="match status" value="1"/>
</dbReference>
<dbReference type="CDD" id="cd00565">
    <property type="entry name" value="Ubl_ThiS"/>
    <property type="match status" value="1"/>
</dbReference>
<dbReference type="EMBL" id="NXLW01000004">
    <property type="protein sequence ID" value="RDU72894.1"/>
    <property type="molecule type" value="Genomic_DNA"/>
</dbReference>
<dbReference type="PANTHER" id="PTHR34472:SF1">
    <property type="entry name" value="SULFUR CARRIER PROTEIN THIS"/>
    <property type="match status" value="1"/>
</dbReference>
<gene>
    <name evidence="1" type="primary">thiS</name>
    <name evidence="1" type="ORF">CQA66_03120</name>
</gene>
<dbReference type="AlphaFoldDB" id="A0A3D8J7N2"/>
<evidence type="ECO:0000313" key="1">
    <source>
        <dbReference type="EMBL" id="RDU72894.1"/>
    </source>
</evidence>
<organism evidence="1 2">
    <name type="scientific">Helicobacter aurati</name>
    <dbReference type="NCBI Taxonomy" id="137778"/>
    <lineage>
        <taxon>Bacteria</taxon>
        <taxon>Pseudomonadati</taxon>
        <taxon>Campylobacterota</taxon>
        <taxon>Epsilonproteobacteria</taxon>
        <taxon>Campylobacterales</taxon>
        <taxon>Helicobacteraceae</taxon>
        <taxon>Helicobacter</taxon>
    </lineage>
</organism>
<dbReference type="InterPro" id="IPR016155">
    <property type="entry name" value="Mopterin_synth/thiamin_S_b"/>
</dbReference>
<name>A0A3D8J7N2_9HELI</name>
<evidence type="ECO:0000313" key="2">
    <source>
        <dbReference type="Proteomes" id="UP000256424"/>
    </source>
</evidence>
<accession>A0A3D8J7N2</accession>
<dbReference type="PANTHER" id="PTHR34472">
    <property type="entry name" value="SULFUR CARRIER PROTEIN THIS"/>
    <property type="match status" value="1"/>
</dbReference>
<dbReference type="SUPFAM" id="SSF54285">
    <property type="entry name" value="MoaD/ThiS"/>
    <property type="match status" value="1"/>
</dbReference>
<comment type="caution">
    <text evidence="1">The sequence shown here is derived from an EMBL/GenBank/DDBJ whole genome shotgun (WGS) entry which is preliminary data.</text>
</comment>